<proteinExistence type="predicted"/>
<gene>
    <name evidence="1" type="ORF">SAMN05192532_101458</name>
</gene>
<name>A0A1I1ZUI3_9BACI</name>
<keyword evidence="2" id="KW-1185">Reference proteome</keyword>
<dbReference type="EMBL" id="FONT01000001">
    <property type="protein sequence ID" value="SFE35444.1"/>
    <property type="molecule type" value="Genomic_DNA"/>
</dbReference>
<dbReference type="Pfam" id="PF10949">
    <property type="entry name" value="DUF2777"/>
    <property type="match status" value="1"/>
</dbReference>
<sequence>MNRTEALKHIGSTILIDKGKEGTYFGRLEEVFTPPKKTWSGKVTILGVSEPPDLEHAHSLQELKNATVTVPGSKIKKSEMEWDLSYEASACQAVQQVIDDIHKQVETYNQSAAQWREIGSQFGAMDVEKTPTEENTPLPDEPYVYYRVRQSKESVYLEEEINRETLELEGCPFEFEIQYKGKWIAASYAYALTFEDKKGKKHQVKEYDWVRIHTNQFDPFTILLNELEQPARESFMRDLQAFGFTTKHMVDCHNRLLYELLQAEGMASFKGVNFITFKKTGKTLFVQHHYERTLYEDQPDFVYDRFECTTDEGKRRIATYTNAYTKGH</sequence>
<dbReference type="AlphaFoldDB" id="A0A1I1ZUI3"/>
<dbReference type="Proteomes" id="UP000199516">
    <property type="component" value="Unassembled WGS sequence"/>
</dbReference>
<dbReference type="InterPro" id="IPR024488">
    <property type="entry name" value="DUF2777"/>
</dbReference>
<reference evidence="1 2" key="1">
    <citation type="submission" date="2016-10" db="EMBL/GenBank/DDBJ databases">
        <authorList>
            <person name="de Groot N.N."/>
        </authorList>
    </citation>
    <scope>NUCLEOTIDE SEQUENCE [LARGE SCALE GENOMIC DNA]</scope>
    <source>
        <strain evidence="1 2">DSM 23995</strain>
    </source>
</reference>
<dbReference type="RefSeq" id="WP_091656787.1">
    <property type="nucleotide sequence ID" value="NZ_FONT01000001.1"/>
</dbReference>
<organism evidence="1 2">
    <name type="scientific">Alteribacillus iranensis</name>
    <dbReference type="NCBI Taxonomy" id="930128"/>
    <lineage>
        <taxon>Bacteria</taxon>
        <taxon>Bacillati</taxon>
        <taxon>Bacillota</taxon>
        <taxon>Bacilli</taxon>
        <taxon>Bacillales</taxon>
        <taxon>Bacillaceae</taxon>
        <taxon>Alteribacillus</taxon>
    </lineage>
</organism>
<evidence type="ECO:0000313" key="1">
    <source>
        <dbReference type="EMBL" id="SFE35444.1"/>
    </source>
</evidence>
<accession>A0A1I1ZUI3</accession>
<dbReference type="STRING" id="930128.SAMN05192532_101458"/>
<evidence type="ECO:0000313" key="2">
    <source>
        <dbReference type="Proteomes" id="UP000199516"/>
    </source>
</evidence>
<evidence type="ECO:0008006" key="3">
    <source>
        <dbReference type="Google" id="ProtNLM"/>
    </source>
</evidence>
<protein>
    <recommendedName>
        <fullName evidence="3">DUF2777 family protein</fullName>
    </recommendedName>
</protein>
<dbReference type="OrthoDB" id="2942325at2"/>